<feature type="compositionally biased region" description="Low complexity" evidence="1">
    <location>
        <begin position="153"/>
        <end position="167"/>
    </location>
</feature>
<evidence type="ECO:0000313" key="2">
    <source>
        <dbReference type="EMBL" id="MDR7297236.1"/>
    </source>
</evidence>
<protein>
    <submittedName>
        <fullName evidence="2">Type II secretory pathway pseudopilin PulG</fullName>
    </submittedName>
</protein>
<comment type="caution">
    <text evidence="2">The sequence shown here is derived from an EMBL/GenBank/DDBJ whole genome shotgun (WGS) entry which is preliminary data.</text>
</comment>
<gene>
    <name evidence="2" type="ORF">J2X16_002583</name>
</gene>
<feature type="compositionally biased region" description="Pro residues" evidence="1">
    <location>
        <begin position="168"/>
        <end position="195"/>
    </location>
</feature>
<sequence>MRRQRGFSYLAVLFLVALTAAGLAALGQAWRTAAQRERERELAFRGGEIARAIASYQRAAAVEPAPYPASLRDLLADDRGPRVRRHLRRLYVDPFTGQADWVLVPDPLNPSRFRAVHSRADTELLRRTAPDGQPIAKASDWVFDPLAAAAGQALPASAPARPSLPGGPAAPVPSPVTPAQPGTPPPVPTGRPTPD</sequence>
<feature type="region of interest" description="Disordered" evidence="1">
    <location>
        <begin position="153"/>
        <end position="195"/>
    </location>
</feature>
<dbReference type="RefSeq" id="WP_310345140.1">
    <property type="nucleotide sequence ID" value="NZ_JAVDXQ010000003.1"/>
</dbReference>
<accession>A0ABU1Z9D5</accession>
<name>A0ABU1Z9D5_9BURK</name>
<reference evidence="2 3" key="1">
    <citation type="submission" date="2023-07" db="EMBL/GenBank/DDBJ databases">
        <title>Sorghum-associated microbial communities from plants grown in Nebraska, USA.</title>
        <authorList>
            <person name="Schachtman D."/>
        </authorList>
    </citation>
    <scope>NUCLEOTIDE SEQUENCE [LARGE SCALE GENOMIC DNA]</scope>
    <source>
        <strain evidence="2 3">BE310</strain>
    </source>
</reference>
<dbReference type="EMBL" id="JAVDXQ010000003">
    <property type="protein sequence ID" value="MDR7297236.1"/>
    <property type="molecule type" value="Genomic_DNA"/>
</dbReference>
<evidence type="ECO:0000256" key="1">
    <source>
        <dbReference type="SAM" id="MobiDB-lite"/>
    </source>
</evidence>
<dbReference type="Proteomes" id="UP001180536">
    <property type="component" value="Unassembled WGS sequence"/>
</dbReference>
<organism evidence="2 3">
    <name type="scientific">Pelomonas aquatica</name>
    <dbReference type="NCBI Taxonomy" id="431058"/>
    <lineage>
        <taxon>Bacteria</taxon>
        <taxon>Pseudomonadati</taxon>
        <taxon>Pseudomonadota</taxon>
        <taxon>Betaproteobacteria</taxon>
        <taxon>Burkholderiales</taxon>
        <taxon>Sphaerotilaceae</taxon>
        <taxon>Roseateles</taxon>
    </lineage>
</organism>
<evidence type="ECO:0000313" key="3">
    <source>
        <dbReference type="Proteomes" id="UP001180536"/>
    </source>
</evidence>
<keyword evidence="3" id="KW-1185">Reference proteome</keyword>
<proteinExistence type="predicted"/>